<comment type="caution">
    <text evidence="2">The sequence shown here is derived from an EMBL/GenBank/DDBJ whole genome shotgun (WGS) entry which is preliminary data.</text>
</comment>
<dbReference type="Proteomes" id="UP001321481">
    <property type="component" value="Unassembled WGS sequence"/>
</dbReference>
<protein>
    <submittedName>
        <fullName evidence="2">Uncharacterized protein</fullName>
    </submittedName>
</protein>
<dbReference type="RefSeq" id="WP_283715181.1">
    <property type="nucleotide sequence ID" value="NZ_JASJND010000002.1"/>
</dbReference>
<accession>A0ABT6ZBR1</accession>
<organism evidence="2 3">
    <name type="scientific">Microbacterium dauci</name>
    <dbReference type="NCBI Taxonomy" id="3048008"/>
    <lineage>
        <taxon>Bacteria</taxon>
        <taxon>Bacillati</taxon>
        <taxon>Actinomycetota</taxon>
        <taxon>Actinomycetes</taxon>
        <taxon>Micrococcales</taxon>
        <taxon>Microbacteriaceae</taxon>
        <taxon>Microbacterium</taxon>
    </lineage>
</organism>
<sequence length="65" mass="7536">MGSLRRLASDPRKANGTNPSMWRNPYARPDARRAIETTDVWFTAYPSEHRPDHLRWSNSLTNPRG</sequence>
<feature type="region of interest" description="Disordered" evidence="1">
    <location>
        <begin position="1"/>
        <end position="29"/>
    </location>
</feature>
<reference evidence="2 3" key="1">
    <citation type="submission" date="2023-05" db="EMBL/GenBank/DDBJ databases">
        <title>Microbacterium dauci sp.nov., Isolated from Carrot Rhizosphere Soil.</title>
        <authorList>
            <person name="Xiao Z."/>
            <person name="Zheng J."/>
        </authorList>
    </citation>
    <scope>NUCLEOTIDE SEQUENCE [LARGE SCALE GENOMIC DNA]</scope>
    <source>
        <strain evidence="2 3">LX3-4</strain>
    </source>
</reference>
<gene>
    <name evidence="2" type="ORF">QNI14_03905</name>
</gene>
<evidence type="ECO:0000256" key="1">
    <source>
        <dbReference type="SAM" id="MobiDB-lite"/>
    </source>
</evidence>
<name>A0ABT6ZBR1_9MICO</name>
<dbReference type="EMBL" id="JASJND010000002">
    <property type="protein sequence ID" value="MDJ1113591.1"/>
    <property type="molecule type" value="Genomic_DNA"/>
</dbReference>
<proteinExistence type="predicted"/>
<evidence type="ECO:0000313" key="3">
    <source>
        <dbReference type="Proteomes" id="UP001321481"/>
    </source>
</evidence>
<evidence type="ECO:0000313" key="2">
    <source>
        <dbReference type="EMBL" id="MDJ1113591.1"/>
    </source>
</evidence>
<keyword evidence="3" id="KW-1185">Reference proteome</keyword>